<dbReference type="AlphaFoldDB" id="A0AAV7TLN2"/>
<evidence type="ECO:0000313" key="2">
    <source>
        <dbReference type="EMBL" id="KAJ1177544.1"/>
    </source>
</evidence>
<keyword evidence="3" id="KW-1185">Reference proteome</keyword>
<feature type="region of interest" description="Disordered" evidence="1">
    <location>
        <begin position="1"/>
        <end position="174"/>
    </location>
</feature>
<sequence>MGRAVESLGARAPRRRLRTAQGHLRGERPRPDRAGSARSPGPIPQGPRARAPREDNQAGGSQLPARGSARPPLAPRAKTASADRDWGRGRRRRSACSGRPRTAPPGTVRHQGRSGAMDVTRTTGGALLPSPRPARPLLAPGAPRPSPSAPRIKDAAGPGRSRAGLPLENRGEPP</sequence>
<reference evidence="2" key="1">
    <citation type="journal article" date="2022" name="bioRxiv">
        <title>Sequencing and chromosome-scale assembly of the giantPleurodeles waltlgenome.</title>
        <authorList>
            <person name="Brown T."/>
            <person name="Elewa A."/>
            <person name="Iarovenko S."/>
            <person name="Subramanian E."/>
            <person name="Araus A.J."/>
            <person name="Petzold A."/>
            <person name="Susuki M."/>
            <person name="Suzuki K.-i.T."/>
            <person name="Hayashi T."/>
            <person name="Toyoda A."/>
            <person name="Oliveira C."/>
            <person name="Osipova E."/>
            <person name="Leigh N.D."/>
            <person name="Simon A."/>
            <person name="Yun M.H."/>
        </authorList>
    </citation>
    <scope>NUCLEOTIDE SEQUENCE</scope>
    <source>
        <strain evidence="2">20211129_DDA</strain>
        <tissue evidence="2">Liver</tissue>
    </source>
</reference>
<accession>A0AAV7TLN2</accession>
<dbReference type="Proteomes" id="UP001066276">
    <property type="component" value="Chromosome 3_2"/>
</dbReference>
<comment type="caution">
    <text evidence="2">The sequence shown here is derived from an EMBL/GenBank/DDBJ whole genome shotgun (WGS) entry which is preliminary data.</text>
</comment>
<proteinExistence type="predicted"/>
<organism evidence="2 3">
    <name type="scientific">Pleurodeles waltl</name>
    <name type="common">Iberian ribbed newt</name>
    <dbReference type="NCBI Taxonomy" id="8319"/>
    <lineage>
        <taxon>Eukaryota</taxon>
        <taxon>Metazoa</taxon>
        <taxon>Chordata</taxon>
        <taxon>Craniata</taxon>
        <taxon>Vertebrata</taxon>
        <taxon>Euteleostomi</taxon>
        <taxon>Amphibia</taxon>
        <taxon>Batrachia</taxon>
        <taxon>Caudata</taxon>
        <taxon>Salamandroidea</taxon>
        <taxon>Salamandridae</taxon>
        <taxon>Pleurodelinae</taxon>
        <taxon>Pleurodeles</taxon>
    </lineage>
</organism>
<gene>
    <name evidence="2" type="ORF">NDU88_002799</name>
</gene>
<evidence type="ECO:0000256" key="1">
    <source>
        <dbReference type="SAM" id="MobiDB-lite"/>
    </source>
</evidence>
<evidence type="ECO:0000313" key="3">
    <source>
        <dbReference type="Proteomes" id="UP001066276"/>
    </source>
</evidence>
<feature type="compositionally biased region" description="Low complexity" evidence="1">
    <location>
        <begin position="125"/>
        <end position="141"/>
    </location>
</feature>
<feature type="compositionally biased region" description="Basic and acidic residues" evidence="1">
    <location>
        <begin position="24"/>
        <end position="35"/>
    </location>
</feature>
<dbReference type="EMBL" id="JANPWB010000006">
    <property type="protein sequence ID" value="KAJ1177544.1"/>
    <property type="molecule type" value="Genomic_DNA"/>
</dbReference>
<protein>
    <submittedName>
        <fullName evidence="2">Uncharacterized protein</fullName>
    </submittedName>
</protein>
<name>A0AAV7TLN2_PLEWA</name>